<proteinExistence type="predicted"/>
<gene>
    <name evidence="3" type="ORF">U9M48_013350</name>
</gene>
<evidence type="ECO:0000313" key="4">
    <source>
        <dbReference type="Proteomes" id="UP001341281"/>
    </source>
</evidence>
<name>A0AAQ3T0C0_PASNO</name>
<accession>A0AAQ3T0C0</accession>
<feature type="coiled-coil region" evidence="1">
    <location>
        <begin position="276"/>
        <end position="303"/>
    </location>
</feature>
<protein>
    <recommendedName>
        <fullName evidence="5">DUF1409 domain-containing protein</fullName>
    </recommendedName>
</protein>
<feature type="compositionally biased region" description="Basic and acidic residues" evidence="2">
    <location>
        <begin position="95"/>
        <end position="104"/>
    </location>
</feature>
<dbReference type="EMBL" id="CP144747">
    <property type="protein sequence ID" value="WVZ63742.1"/>
    <property type="molecule type" value="Genomic_DNA"/>
</dbReference>
<dbReference type="Proteomes" id="UP001341281">
    <property type="component" value="Chromosome 03"/>
</dbReference>
<keyword evidence="4" id="KW-1185">Reference proteome</keyword>
<sequence length="356" mass="38997">MASALLAIDPEHETTPEEMQAGPVPTDDAGQPFKYLQKAPLPMYQADVPSFDKVIFSSPRMKRKREGKGFRQLRFKKAVVKPRPTVTAQPPPSESPDHSSHSQEQEGAEEENSPKPPSSSPKDTSGRTNKVHSTEVSPPQTFDATSLLNFHPSTIGESLVSESPPTSPTTDVTLNLKEIAKQLEAPIEKLVVACDGIRTALEPIADMLPSGLKQVLRPTAHLGFLREDVLAATSRIASRNNQPALKEEITKECVAANQFKADLDDNSEEARLKTSRQALYAKRMKITEEIKRLEEELSRVDAAILANNAGVKMLADNKQKLSTSLKASIVRIRELNKGLIIGSDEPDRQIINSADA</sequence>
<organism evidence="3 4">
    <name type="scientific">Paspalum notatum var. saurae</name>
    <dbReference type="NCBI Taxonomy" id="547442"/>
    <lineage>
        <taxon>Eukaryota</taxon>
        <taxon>Viridiplantae</taxon>
        <taxon>Streptophyta</taxon>
        <taxon>Embryophyta</taxon>
        <taxon>Tracheophyta</taxon>
        <taxon>Spermatophyta</taxon>
        <taxon>Magnoliopsida</taxon>
        <taxon>Liliopsida</taxon>
        <taxon>Poales</taxon>
        <taxon>Poaceae</taxon>
        <taxon>PACMAD clade</taxon>
        <taxon>Panicoideae</taxon>
        <taxon>Andropogonodae</taxon>
        <taxon>Paspaleae</taxon>
        <taxon>Paspalinae</taxon>
        <taxon>Paspalum</taxon>
    </lineage>
</organism>
<evidence type="ECO:0000256" key="1">
    <source>
        <dbReference type="SAM" id="Coils"/>
    </source>
</evidence>
<feature type="region of interest" description="Disordered" evidence="2">
    <location>
        <begin position="1"/>
        <end position="33"/>
    </location>
</feature>
<feature type="non-terminal residue" evidence="3">
    <location>
        <position position="1"/>
    </location>
</feature>
<evidence type="ECO:0008006" key="5">
    <source>
        <dbReference type="Google" id="ProtNLM"/>
    </source>
</evidence>
<feature type="compositionally biased region" description="Basic residues" evidence="2">
    <location>
        <begin position="60"/>
        <end position="80"/>
    </location>
</feature>
<reference evidence="3 4" key="1">
    <citation type="submission" date="2024-02" db="EMBL/GenBank/DDBJ databases">
        <title>High-quality chromosome-scale genome assembly of Pensacola bahiagrass (Paspalum notatum Flugge var. saurae).</title>
        <authorList>
            <person name="Vega J.M."/>
            <person name="Podio M."/>
            <person name="Orjuela J."/>
            <person name="Siena L.A."/>
            <person name="Pessino S.C."/>
            <person name="Combes M.C."/>
            <person name="Mariac C."/>
            <person name="Albertini E."/>
            <person name="Pupilli F."/>
            <person name="Ortiz J.P.A."/>
            <person name="Leblanc O."/>
        </authorList>
    </citation>
    <scope>NUCLEOTIDE SEQUENCE [LARGE SCALE GENOMIC DNA]</scope>
    <source>
        <strain evidence="3">R1</strain>
        <tissue evidence="3">Leaf</tissue>
    </source>
</reference>
<keyword evidence="1" id="KW-0175">Coiled coil</keyword>
<evidence type="ECO:0000256" key="2">
    <source>
        <dbReference type="SAM" id="MobiDB-lite"/>
    </source>
</evidence>
<evidence type="ECO:0000313" key="3">
    <source>
        <dbReference type="EMBL" id="WVZ63742.1"/>
    </source>
</evidence>
<feature type="region of interest" description="Disordered" evidence="2">
    <location>
        <begin position="59"/>
        <end position="146"/>
    </location>
</feature>
<dbReference type="AlphaFoldDB" id="A0AAQ3T0C0"/>
<feature type="compositionally biased region" description="Polar residues" evidence="2">
    <location>
        <begin position="134"/>
        <end position="146"/>
    </location>
</feature>